<dbReference type="Proteomes" id="UP000266673">
    <property type="component" value="Unassembled WGS sequence"/>
</dbReference>
<name>A0A397VB05_9GLOM</name>
<keyword evidence="3" id="KW-1185">Reference proteome</keyword>
<dbReference type="AlphaFoldDB" id="A0A397VB05"/>
<gene>
    <name evidence="2" type="ORF">C2G38_2036228</name>
</gene>
<organism evidence="2 3">
    <name type="scientific">Gigaspora rosea</name>
    <dbReference type="NCBI Taxonomy" id="44941"/>
    <lineage>
        <taxon>Eukaryota</taxon>
        <taxon>Fungi</taxon>
        <taxon>Fungi incertae sedis</taxon>
        <taxon>Mucoromycota</taxon>
        <taxon>Glomeromycotina</taxon>
        <taxon>Glomeromycetes</taxon>
        <taxon>Diversisporales</taxon>
        <taxon>Gigasporaceae</taxon>
        <taxon>Gigaspora</taxon>
    </lineage>
</organism>
<comment type="caution">
    <text evidence="2">The sequence shown here is derived from an EMBL/GenBank/DDBJ whole genome shotgun (WGS) entry which is preliminary data.</text>
</comment>
<dbReference type="EMBL" id="QKWP01000488">
    <property type="protein sequence ID" value="RIB19212.1"/>
    <property type="molecule type" value="Genomic_DNA"/>
</dbReference>
<feature type="compositionally biased region" description="Basic and acidic residues" evidence="1">
    <location>
        <begin position="12"/>
        <end position="22"/>
    </location>
</feature>
<protein>
    <submittedName>
        <fullName evidence="2">Uncharacterized protein</fullName>
    </submittedName>
</protein>
<accession>A0A397VB05</accession>
<sequence>MRVMKMITHKVNKSDQSDHSDQSDQDNYEINEANDFYSKEHEQNKEDEINDPIQEIFNRVFINDSWTCDSLIEKLYYSAKIYPAVCYLCGSLEVGPSATPVCNNCAGTNSPTKHCGKQSFNKLKKIRT</sequence>
<feature type="compositionally biased region" description="Basic and acidic residues" evidence="1">
    <location>
        <begin position="37"/>
        <end position="47"/>
    </location>
</feature>
<feature type="region of interest" description="Disordered" evidence="1">
    <location>
        <begin position="1"/>
        <end position="47"/>
    </location>
</feature>
<evidence type="ECO:0000313" key="2">
    <source>
        <dbReference type="EMBL" id="RIB19212.1"/>
    </source>
</evidence>
<evidence type="ECO:0000256" key="1">
    <source>
        <dbReference type="SAM" id="MobiDB-lite"/>
    </source>
</evidence>
<dbReference type="OrthoDB" id="2408781at2759"/>
<evidence type="ECO:0000313" key="3">
    <source>
        <dbReference type="Proteomes" id="UP000266673"/>
    </source>
</evidence>
<proteinExistence type="predicted"/>
<reference evidence="2 3" key="1">
    <citation type="submission" date="2018-06" db="EMBL/GenBank/DDBJ databases">
        <title>Comparative genomics reveals the genomic features of Rhizophagus irregularis, R. cerebriforme, R. diaphanum and Gigaspora rosea, and their symbiotic lifestyle signature.</title>
        <authorList>
            <person name="Morin E."/>
            <person name="San Clemente H."/>
            <person name="Chen E.C.H."/>
            <person name="De La Providencia I."/>
            <person name="Hainaut M."/>
            <person name="Kuo A."/>
            <person name="Kohler A."/>
            <person name="Murat C."/>
            <person name="Tang N."/>
            <person name="Roy S."/>
            <person name="Loubradou J."/>
            <person name="Henrissat B."/>
            <person name="Grigoriev I.V."/>
            <person name="Corradi N."/>
            <person name="Roux C."/>
            <person name="Martin F.M."/>
        </authorList>
    </citation>
    <scope>NUCLEOTIDE SEQUENCE [LARGE SCALE GENOMIC DNA]</scope>
    <source>
        <strain evidence="2 3">DAOM 194757</strain>
    </source>
</reference>